<reference evidence="1 2" key="1">
    <citation type="submission" date="2017-07" db="EMBL/GenBank/DDBJ databases">
        <title>First draft Genome Sequence of Nocardia cerradoensis isolated from human infection.</title>
        <authorList>
            <person name="Carrasco G."/>
        </authorList>
    </citation>
    <scope>NUCLEOTIDE SEQUENCE [LARGE SCALE GENOMIC DNA]</scope>
    <source>
        <strain evidence="1 2">CNM20130759</strain>
    </source>
</reference>
<accession>A0A231GU00</accession>
<dbReference type="AlphaFoldDB" id="A0A231GU00"/>
<organism evidence="1 2">
    <name type="scientific">Nocardia cerradoensis</name>
    <dbReference type="NCBI Taxonomy" id="85688"/>
    <lineage>
        <taxon>Bacteria</taxon>
        <taxon>Bacillati</taxon>
        <taxon>Actinomycetota</taxon>
        <taxon>Actinomycetes</taxon>
        <taxon>Mycobacteriales</taxon>
        <taxon>Nocardiaceae</taxon>
        <taxon>Nocardia</taxon>
    </lineage>
</organism>
<evidence type="ECO:0000313" key="1">
    <source>
        <dbReference type="EMBL" id="OXR40097.1"/>
    </source>
</evidence>
<gene>
    <name evidence="1" type="ORF">B7C42_07852</name>
</gene>
<dbReference type="EMBL" id="NGAF01000042">
    <property type="protein sequence ID" value="OXR40097.1"/>
    <property type="molecule type" value="Genomic_DNA"/>
</dbReference>
<comment type="caution">
    <text evidence="1">The sequence shown here is derived from an EMBL/GenBank/DDBJ whole genome shotgun (WGS) entry which is preliminary data.</text>
</comment>
<sequence>MDAKPRRTRLYVFPGGVLETADYGDDACGGVYLESRINALPQRVSGATDVPSPVRSMEPADAEMCERVLRLLRTL</sequence>
<evidence type="ECO:0000313" key="2">
    <source>
        <dbReference type="Proteomes" id="UP000215506"/>
    </source>
</evidence>
<protein>
    <submittedName>
        <fullName evidence="1">Uncharacterized protein</fullName>
    </submittedName>
</protein>
<name>A0A231GU00_9NOCA</name>
<keyword evidence="2" id="KW-1185">Reference proteome</keyword>
<dbReference type="Proteomes" id="UP000215506">
    <property type="component" value="Unassembled WGS sequence"/>
</dbReference>
<proteinExistence type="predicted"/>